<evidence type="ECO:0000313" key="2">
    <source>
        <dbReference type="EMBL" id="PKQ28019.1"/>
    </source>
</evidence>
<gene>
    <name evidence="2" type="ORF">CVT63_04935</name>
</gene>
<evidence type="ECO:0008006" key="4">
    <source>
        <dbReference type="Google" id="ProtNLM"/>
    </source>
</evidence>
<proteinExistence type="predicted"/>
<dbReference type="Proteomes" id="UP000233654">
    <property type="component" value="Unassembled WGS sequence"/>
</dbReference>
<evidence type="ECO:0000313" key="3">
    <source>
        <dbReference type="Proteomes" id="UP000233654"/>
    </source>
</evidence>
<keyword evidence="1" id="KW-1133">Transmembrane helix</keyword>
<name>A0A2N3G5M4_9ACTN</name>
<protein>
    <recommendedName>
        <fullName evidence="4">Transmembrane protein</fullName>
    </recommendedName>
</protein>
<keyword evidence="1" id="KW-0812">Transmembrane</keyword>
<evidence type="ECO:0000256" key="1">
    <source>
        <dbReference type="SAM" id="Phobius"/>
    </source>
</evidence>
<feature type="transmembrane region" description="Helical" evidence="1">
    <location>
        <begin position="46"/>
        <end position="65"/>
    </location>
</feature>
<reference evidence="2 3" key="1">
    <citation type="journal article" date="2017" name="ISME J.">
        <title>Potential for microbial H2 and metal transformations associated with novel bacteria and archaea in deep terrestrial subsurface sediments.</title>
        <authorList>
            <person name="Hernsdorf A.W."/>
            <person name="Amano Y."/>
            <person name="Miyakawa K."/>
            <person name="Ise K."/>
            <person name="Suzuki Y."/>
            <person name="Anantharaman K."/>
            <person name="Probst A."/>
            <person name="Burstein D."/>
            <person name="Thomas B.C."/>
            <person name="Banfield J.F."/>
        </authorList>
    </citation>
    <scope>NUCLEOTIDE SEQUENCE [LARGE SCALE GENOMIC DNA]</scope>
    <source>
        <strain evidence="2">HGW-Actinobacteria-3</strain>
    </source>
</reference>
<dbReference type="EMBL" id="PHEX01000037">
    <property type="protein sequence ID" value="PKQ28019.1"/>
    <property type="molecule type" value="Genomic_DNA"/>
</dbReference>
<keyword evidence="1" id="KW-0472">Membrane</keyword>
<feature type="transmembrane region" description="Helical" evidence="1">
    <location>
        <begin position="15"/>
        <end position="39"/>
    </location>
</feature>
<accession>A0A2N3G5M4</accession>
<comment type="caution">
    <text evidence="2">The sequence shown here is derived from an EMBL/GenBank/DDBJ whole genome shotgun (WGS) entry which is preliminary data.</text>
</comment>
<sequence>MAYGSISGLKWSSGWTLILFGGLALAIVFGTWAGAVAAGKGRNAQAWFLIGFFVPVAGVVAAYIARPRDSA</sequence>
<organism evidence="2 3">
    <name type="scientific">Candidatus Anoxymicrobium japonicum</name>
    <dbReference type="NCBI Taxonomy" id="2013648"/>
    <lineage>
        <taxon>Bacteria</taxon>
        <taxon>Bacillati</taxon>
        <taxon>Actinomycetota</taxon>
        <taxon>Candidatus Geothermincolia</taxon>
        <taxon>Candidatus Geothermincolales</taxon>
        <taxon>Candidatus Anoxymicrobiaceae</taxon>
        <taxon>Candidatus Anoxymicrobium</taxon>
    </lineage>
</organism>
<dbReference type="AlphaFoldDB" id="A0A2N3G5M4"/>